<dbReference type="EMBL" id="CCKQ01006541">
    <property type="protein sequence ID" value="CDW77859.1"/>
    <property type="molecule type" value="Genomic_DNA"/>
</dbReference>
<protein>
    <submittedName>
        <fullName evidence="1">Uncharacterized protein</fullName>
    </submittedName>
</protein>
<dbReference type="InParanoid" id="A0A078A6M7"/>
<organism evidence="1 2">
    <name type="scientific">Stylonychia lemnae</name>
    <name type="common">Ciliate</name>
    <dbReference type="NCBI Taxonomy" id="5949"/>
    <lineage>
        <taxon>Eukaryota</taxon>
        <taxon>Sar</taxon>
        <taxon>Alveolata</taxon>
        <taxon>Ciliophora</taxon>
        <taxon>Intramacronucleata</taxon>
        <taxon>Spirotrichea</taxon>
        <taxon>Stichotrichia</taxon>
        <taxon>Sporadotrichida</taxon>
        <taxon>Oxytrichidae</taxon>
        <taxon>Stylonychinae</taxon>
        <taxon>Stylonychia</taxon>
    </lineage>
</organism>
<evidence type="ECO:0000313" key="2">
    <source>
        <dbReference type="Proteomes" id="UP000039865"/>
    </source>
</evidence>
<proteinExistence type="predicted"/>
<dbReference type="Proteomes" id="UP000039865">
    <property type="component" value="Unassembled WGS sequence"/>
</dbReference>
<accession>A0A078A6M7</accession>
<reference evidence="1 2" key="1">
    <citation type="submission" date="2014-06" db="EMBL/GenBank/DDBJ databases">
        <authorList>
            <person name="Swart Estienne"/>
        </authorList>
    </citation>
    <scope>NUCLEOTIDE SEQUENCE [LARGE SCALE GENOMIC DNA]</scope>
    <source>
        <strain evidence="1 2">130c</strain>
    </source>
</reference>
<keyword evidence="2" id="KW-1185">Reference proteome</keyword>
<dbReference type="AlphaFoldDB" id="A0A078A6M7"/>
<evidence type="ECO:0000313" key="1">
    <source>
        <dbReference type="EMBL" id="CDW77859.1"/>
    </source>
</evidence>
<name>A0A078A6M7_STYLE</name>
<gene>
    <name evidence="1" type="primary">Contig2612.g2813</name>
    <name evidence="1" type="ORF">STYLEM_6826</name>
</gene>
<sequence>MEISICKVYFASKPIRFSARRESCSQIELWWNEIFIESSKVMYQSKRPIFLRGLWKLLDDIRLLEVVRMFQVFFDLKRDPLCNKSVISCVRVELSKLVNVQ</sequence>